<dbReference type="GO" id="GO:0005886">
    <property type="term" value="C:plasma membrane"/>
    <property type="evidence" value="ECO:0007669"/>
    <property type="project" value="TreeGrafter"/>
</dbReference>
<dbReference type="InterPro" id="IPR018936">
    <property type="entry name" value="PI3/4_kinase_CS"/>
</dbReference>
<dbReference type="SUPFAM" id="SSF48371">
    <property type="entry name" value="ARM repeat"/>
    <property type="match status" value="1"/>
</dbReference>
<reference evidence="11" key="1">
    <citation type="journal article" date="2012" name="Proc. Natl. Acad. Sci. U.S.A.">
        <title>Antigenic diversity is generated by distinct evolutionary mechanisms in African trypanosome species.</title>
        <authorList>
            <person name="Jackson A.P."/>
            <person name="Berry A."/>
            <person name="Aslett M."/>
            <person name="Allison H.C."/>
            <person name="Burton P."/>
            <person name="Vavrova-Anderson J."/>
            <person name="Brown R."/>
            <person name="Browne H."/>
            <person name="Corton N."/>
            <person name="Hauser H."/>
            <person name="Gamble J."/>
            <person name="Gilderthorp R."/>
            <person name="Marcello L."/>
            <person name="McQuillan J."/>
            <person name="Otto T.D."/>
            <person name="Quail M.A."/>
            <person name="Sanders M.J."/>
            <person name="van Tonder A."/>
            <person name="Ginger M.L."/>
            <person name="Field M.C."/>
            <person name="Barry J.D."/>
            <person name="Hertz-Fowler C."/>
            <person name="Berriman M."/>
        </authorList>
    </citation>
    <scope>NUCLEOTIDE SEQUENCE</scope>
    <source>
        <strain evidence="11">IL3000</strain>
    </source>
</reference>
<dbReference type="Gene3D" id="1.10.1070.11">
    <property type="entry name" value="Phosphatidylinositol 3-/4-kinase, catalytic domain"/>
    <property type="match status" value="1"/>
</dbReference>
<evidence type="ECO:0000256" key="6">
    <source>
        <dbReference type="ARBA" id="ARBA00022777"/>
    </source>
</evidence>
<dbReference type="PROSITE" id="PS00915">
    <property type="entry name" value="PI3_4_KINASE_1"/>
    <property type="match status" value="1"/>
</dbReference>
<evidence type="ECO:0000256" key="4">
    <source>
        <dbReference type="ARBA" id="ARBA00022679"/>
    </source>
</evidence>
<evidence type="ECO:0000256" key="8">
    <source>
        <dbReference type="SAM" id="MobiDB-lite"/>
    </source>
</evidence>
<evidence type="ECO:0000256" key="7">
    <source>
        <dbReference type="ARBA" id="ARBA00022840"/>
    </source>
</evidence>
<dbReference type="InterPro" id="IPR001263">
    <property type="entry name" value="PI3K_accessory_dom"/>
</dbReference>
<organism evidence="11">
    <name type="scientific">Trypanosoma congolense (strain IL3000)</name>
    <dbReference type="NCBI Taxonomy" id="1068625"/>
    <lineage>
        <taxon>Eukaryota</taxon>
        <taxon>Discoba</taxon>
        <taxon>Euglenozoa</taxon>
        <taxon>Kinetoplastea</taxon>
        <taxon>Metakinetoplastina</taxon>
        <taxon>Trypanosomatida</taxon>
        <taxon>Trypanosomatidae</taxon>
        <taxon>Trypanosoma</taxon>
        <taxon>Nannomonas</taxon>
    </lineage>
</organism>
<sequence length="2218" mass="246167">MYRSSTGETKRQQCGGEDLSRASTRPCGTTLFMDNTNFPAWVRRSAVLAMARVLCRRLKQQHLRVSAGETEPRTAGGNDKMVTEVRKGASSQAKTETVTGVRHVDPCAQPLTSVLEQPGVARLMELSQLKKIVASQSDVTVKNAPALIALMAFAAECRSLPLSCTTPFFKECVTLYAALMTRLSTKPPPLGVDARGFVASMVSCILELRCRCNDNEHVRDFGDRNMDMLMVSCLPPDLEMCVGNPISHGVLVGISLSKERSCIHLGTPLMNRLNGLADSLMMSQQREDPHYMQFLCDLVEALSCVCGAPHSRLHEWCLPLLQPKYILRGLRRKGDLHARLVAMTLKLLTKRMREEAGKGACSLSAFVACKAAIEGETAGRIVWETLRSALSKWEKLQSFNTVVHGDNLLIILKGLLQAELGRIYCYRIVSKACNETLPVGRRQKQQKDQISSSPCNLRYLPSPEEVAARVQVVSNIMKFLLLPSSAFSASATSDSVEYLRQHIAEQAVRAIASIVSTESSTAAGGTRVRFTNKFYCDVEHIAHELILCTLRQGSPGTLNTFDGLSRGSLVALCLQGLCATNAHLRTFASTELLDSVLHDTKTRCSVDEPRETGSGLTTSTSGTVESSHFSVCFEMMVCVLVSRHQSLYKPLPCEGVMRFVQLLFDTVEDTLRTRILAGDLLDPSEPFLSGKVRVIADIFWNLVRRVHDRLAMMMQRALKRSSYAPLPYGEWNESPLIKALNEERTVIRLLLRAVLRCMINCGWPGSGILCTKSMSRKEKRSHYHECLGNRRAALELFLLFFKPLCLLCRLVALLPVKDPRGIARYHGNAQKCVHTTGVDSFLCSSCFQFRDVNPAPYEDSDVAQLRSYWLMLTYYGFTFEVATLAEGAETAPMIDLYASTVKYPQWGKRTLTWQQAKQVRLFASLLPPLMRMRSTDYQQVMSDIGTLRQNLGKPTADNSCSKPNRKELLGSLRACCPAVCHVGRRLPFPELFLLSALSALEIIRASCGSIPTVTQYHRFEICEFDASEGFHIAITYLTAAATEKYLSALQGLSPDVVVKKIDTDARHLVMIYGFSVKSVRDCAKGVLERVVSTFPSQAAVSKALPLLWRVVDLLEKGTAAEVASFCETMQLPGAPAVNPNTESPERRKQLDDVVSFARYWARLAEQGFLPALRESAASFIVEKSSRGAFTSGIGLQLANHAYSAGSVPTGLQQECEQSLVGRSNAKGHVRALSGLAPHGGAGEVLAKHIGRAGKALVASMDVTRQCGLTADALEDHRQAQQNALQEMDTSICSAAAFLLTAKPTASVRMDLLKCVVQYPIHSFSGAALGNAIGCWKWILFERPAFYAVPLLAQVAEGFVWTITRRIGIFDGFRPRNTEKVATGSAAGLREGEEAHPQNCGTSSPHKLLVDFLFTCYVHRDGAVQSAEPVLLLLKRLATRVVKDPSLLSTKDASFSEMMRLVMLLGCVCRRLQDANDYRAQAGGPALVPPASVGALRQGWYRCLLQWFQKMPPSWYFSQDRAAAEAELSTMNELLEILDADRDSLLHSSAGFFDFVSPTEQNASSTNLTFMGNRVGRGLKMHVASHDCGKGPRAVGYDLITEGNRLVALIELLRLLVAHERHRLRLWLCPCEPPDGDEGCHFDISQDAWLAHCRAAAGIDPAVLVSLAARFPNKYVVGWAAQLVSDNPEAFCATPESVELYLNNVVLVNGYSALHLFGNCGVVQALRFLHPQYASRYPQVRVYALRSLLSKRGDVLTFYLPQILQVLKTDQTDGVATFLKDMCQRDWMFMHQLIWSLRAEEEKAGSGVPANKCAQLASEIYRGLDARARAFHDHEFNFIDKLVSVSGEMKLIEKPLRKNQLRLRLRDAEFHDPIQRHRLYLPTEPKCRIVELIPESAGAMQSAAKCPIMIQFRCVGRGPDEMKVAPCSRDDNDAQKAGTTSTKLCIFKMGDDCRQDQLALQLIALFCRIFESIDLPHFLYPYRVVATGKGCGVIECVPNAMSRDQIGKLVEGNLSEYFVQTYGHPESETFRRARECFIRSMASYAVASFVLNVKDRHNGNILIDPQGHLVHIDFGFLFDYSPGGDMNFESSPFKLTLEMAQLMGHNVHNGRRKRQQNSLASALVDRGAYSSFVNLAIRCFLAVRHYGREICVLVELMLGSGFPCFKLKKTILNLSKRLALQKSELQAADFMRKCITNSRENLRTVLYDQYQNYAEGIEM</sequence>
<comment type="similarity">
    <text evidence="2">Belongs to the PI3/PI4-kinase family. Type III PI4K subfamily.</text>
</comment>
<dbReference type="PROSITE" id="PS00916">
    <property type="entry name" value="PI3_4_KINASE_2"/>
    <property type="match status" value="1"/>
</dbReference>
<comment type="catalytic activity">
    <reaction evidence="1">
        <text>a 1,2-diacyl-sn-glycero-3-phospho-(1D-myo-inositol) + ATP = a 1,2-diacyl-sn-glycero-3-phospho-(1D-myo-inositol 4-phosphate) + ADP + H(+)</text>
        <dbReference type="Rhea" id="RHEA:19877"/>
        <dbReference type="ChEBI" id="CHEBI:15378"/>
        <dbReference type="ChEBI" id="CHEBI:30616"/>
        <dbReference type="ChEBI" id="CHEBI:57880"/>
        <dbReference type="ChEBI" id="CHEBI:58178"/>
        <dbReference type="ChEBI" id="CHEBI:456216"/>
        <dbReference type="EC" id="2.7.1.67"/>
    </reaction>
</comment>
<name>G0UKC8_TRYCI</name>
<dbReference type="EMBL" id="HE575316">
    <property type="protein sequence ID" value="CCC89833.1"/>
    <property type="molecule type" value="Genomic_DNA"/>
</dbReference>
<dbReference type="PANTHER" id="PTHR10048:SF15">
    <property type="entry name" value="PHOSPHATIDYLINOSITOL 4-KINASE ALPHA"/>
    <property type="match status" value="1"/>
</dbReference>
<evidence type="ECO:0000256" key="2">
    <source>
        <dbReference type="ARBA" id="ARBA00006209"/>
    </source>
</evidence>
<dbReference type="FunFam" id="1.10.1070.11:FF:000012">
    <property type="entry name" value="Phosphatidylinositol 4-kinase alpha 1"/>
    <property type="match status" value="1"/>
</dbReference>
<dbReference type="PROSITE" id="PS51545">
    <property type="entry name" value="PIK_HELICAL"/>
    <property type="match status" value="1"/>
</dbReference>
<dbReference type="InterPro" id="IPR000403">
    <property type="entry name" value="PI3/4_kinase_cat_dom"/>
</dbReference>
<dbReference type="PANTHER" id="PTHR10048">
    <property type="entry name" value="PHOSPHATIDYLINOSITOL KINASE"/>
    <property type="match status" value="1"/>
</dbReference>
<dbReference type="InterPro" id="IPR045495">
    <property type="entry name" value="PI4K_N"/>
</dbReference>
<dbReference type="Pfam" id="PF00613">
    <property type="entry name" value="PI3Ka"/>
    <property type="match status" value="1"/>
</dbReference>
<evidence type="ECO:0000259" key="10">
    <source>
        <dbReference type="PROSITE" id="PS51545"/>
    </source>
</evidence>
<dbReference type="GO" id="GO:0005737">
    <property type="term" value="C:cytoplasm"/>
    <property type="evidence" value="ECO:0007669"/>
    <property type="project" value="TreeGrafter"/>
</dbReference>
<keyword evidence="5" id="KW-0547">Nucleotide-binding</keyword>
<dbReference type="Pfam" id="PF00454">
    <property type="entry name" value="PI3_PI4_kinase"/>
    <property type="match status" value="1"/>
</dbReference>
<dbReference type="InterPro" id="IPR036940">
    <property type="entry name" value="PI3/4_kinase_cat_sf"/>
</dbReference>
<dbReference type="VEuPathDB" id="TriTrypDB:TcIL3000_3_2660"/>
<dbReference type="InterPro" id="IPR042236">
    <property type="entry name" value="PI3K_accessory_sf"/>
</dbReference>
<proteinExistence type="inferred from homology"/>
<evidence type="ECO:0000256" key="5">
    <source>
        <dbReference type="ARBA" id="ARBA00022741"/>
    </source>
</evidence>
<dbReference type="Gene3D" id="1.25.40.70">
    <property type="entry name" value="Phosphatidylinositol 3-kinase, accessory domain (PIK)"/>
    <property type="match status" value="1"/>
</dbReference>
<accession>G0UKC8</accession>
<dbReference type="SUPFAM" id="SSF56112">
    <property type="entry name" value="Protein kinase-like (PK-like)"/>
    <property type="match status" value="1"/>
</dbReference>
<keyword evidence="6 11" id="KW-0418">Kinase</keyword>
<dbReference type="GO" id="GO:0004430">
    <property type="term" value="F:1-phosphatidylinositol 4-kinase activity"/>
    <property type="evidence" value="ECO:0007669"/>
    <property type="project" value="UniProtKB-EC"/>
</dbReference>
<keyword evidence="7" id="KW-0067">ATP-binding</keyword>
<dbReference type="PROSITE" id="PS50290">
    <property type="entry name" value="PI3_4_KINASE_3"/>
    <property type="match status" value="1"/>
</dbReference>
<dbReference type="EC" id="2.7.1.67" evidence="3"/>
<evidence type="ECO:0000256" key="1">
    <source>
        <dbReference type="ARBA" id="ARBA00001686"/>
    </source>
</evidence>
<dbReference type="CDD" id="cd05167">
    <property type="entry name" value="PI4Kc_III_alpha"/>
    <property type="match status" value="1"/>
</dbReference>
<dbReference type="FunFam" id="3.30.1010.10:FF:000014">
    <property type="entry name" value="Phosphatidylinositol 4-kinase STT4"/>
    <property type="match status" value="1"/>
</dbReference>
<dbReference type="GO" id="GO:0046854">
    <property type="term" value="P:phosphatidylinositol phosphate biosynthetic process"/>
    <property type="evidence" value="ECO:0007669"/>
    <property type="project" value="InterPro"/>
</dbReference>
<dbReference type="Gene3D" id="3.30.1010.10">
    <property type="entry name" value="Phosphatidylinositol 3-kinase Catalytic Subunit, Chain A, domain 4"/>
    <property type="match status" value="1"/>
</dbReference>
<evidence type="ECO:0000259" key="9">
    <source>
        <dbReference type="PROSITE" id="PS50290"/>
    </source>
</evidence>
<gene>
    <name evidence="11" type="ORF">TCIL3000_3_2660</name>
</gene>
<dbReference type="InterPro" id="IPR016024">
    <property type="entry name" value="ARM-type_fold"/>
</dbReference>
<dbReference type="InterPro" id="IPR015433">
    <property type="entry name" value="PI3/4_kinase"/>
</dbReference>
<dbReference type="SMART" id="SM00146">
    <property type="entry name" value="PI3Kc"/>
    <property type="match status" value="1"/>
</dbReference>
<dbReference type="InterPro" id="IPR011009">
    <property type="entry name" value="Kinase-like_dom_sf"/>
</dbReference>
<feature type="domain" description="PIK helical" evidence="10">
    <location>
        <begin position="1638"/>
        <end position="1822"/>
    </location>
</feature>
<evidence type="ECO:0000256" key="3">
    <source>
        <dbReference type="ARBA" id="ARBA00012169"/>
    </source>
</evidence>
<protein>
    <recommendedName>
        <fullName evidence="3">1-phosphatidylinositol 4-kinase</fullName>
        <ecNumber evidence="3">2.7.1.67</ecNumber>
    </recommendedName>
</protein>
<dbReference type="Pfam" id="PF19274">
    <property type="entry name" value="PI4K_N"/>
    <property type="match status" value="1"/>
</dbReference>
<keyword evidence="4" id="KW-0808">Transferase</keyword>
<dbReference type="GO" id="GO:0005524">
    <property type="term" value="F:ATP binding"/>
    <property type="evidence" value="ECO:0007669"/>
    <property type="project" value="UniProtKB-KW"/>
</dbReference>
<dbReference type="GO" id="GO:0048015">
    <property type="term" value="P:phosphatidylinositol-mediated signaling"/>
    <property type="evidence" value="ECO:0007669"/>
    <property type="project" value="TreeGrafter"/>
</dbReference>
<feature type="region of interest" description="Disordered" evidence="8">
    <location>
        <begin position="1"/>
        <end position="21"/>
    </location>
</feature>
<feature type="domain" description="PI3K/PI4K catalytic" evidence="9">
    <location>
        <begin position="1917"/>
        <end position="2202"/>
    </location>
</feature>
<evidence type="ECO:0000313" key="11">
    <source>
        <dbReference type="EMBL" id="CCC89833.1"/>
    </source>
</evidence>